<evidence type="ECO:0000313" key="5">
    <source>
        <dbReference type="EMBL" id="KIW04823.1"/>
    </source>
</evidence>
<dbReference type="GO" id="GO:0005634">
    <property type="term" value="C:nucleus"/>
    <property type="evidence" value="ECO:0007669"/>
    <property type="project" value="TreeGrafter"/>
</dbReference>
<gene>
    <name evidence="5" type="ORF">PV09_04007</name>
</gene>
<accession>A0A0D2AD17</accession>
<dbReference type="EMBL" id="KN847539">
    <property type="protein sequence ID" value="KIW04823.1"/>
    <property type="molecule type" value="Genomic_DNA"/>
</dbReference>
<evidence type="ECO:0000259" key="4">
    <source>
        <dbReference type="Pfam" id="PF05368"/>
    </source>
</evidence>
<feature type="domain" description="NmrA-like" evidence="4">
    <location>
        <begin position="4"/>
        <end position="276"/>
    </location>
</feature>
<name>A0A0D2AD17_9PEZI</name>
<dbReference type="AlphaFoldDB" id="A0A0D2AD17"/>
<evidence type="ECO:0000256" key="3">
    <source>
        <dbReference type="ARBA" id="ARBA00023002"/>
    </source>
</evidence>
<dbReference type="HOGENOM" id="CLU_007383_8_4_1"/>
<dbReference type="VEuPathDB" id="FungiDB:PV09_04007"/>
<organism evidence="5 6">
    <name type="scientific">Verruconis gallopava</name>
    <dbReference type="NCBI Taxonomy" id="253628"/>
    <lineage>
        <taxon>Eukaryota</taxon>
        <taxon>Fungi</taxon>
        <taxon>Dikarya</taxon>
        <taxon>Ascomycota</taxon>
        <taxon>Pezizomycotina</taxon>
        <taxon>Dothideomycetes</taxon>
        <taxon>Pleosporomycetidae</taxon>
        <taxon>Venturiales</taxon>
        <taxon>Sympoventuriaceae</taxon>
        <taxon>Verruconis</taxon>
    </lineage>
</organism>
<proteinExistence type="inferred from homology"/>
<dbReference type="Gene3D" id="3.40.50.720">
    <property type="entry name" value="NAD(P)-binding Rossmann-like Domain"/>
    <property type="match status" value="1"/>
</dbReference>
<sequence>MSQSPVLVLRGTGTQGRAVIQHLRKNNIPARAYVSNSKDERALAVRELGAELFEGTLDNLKALQDAMTGCVGLFLNQMPSIRDDTEVRQARAIIELARNVGVKHVVHSTSLGVPRAEELRQSGSIVAAAVVGKAHVEELVKAAGFEYWTIIRGGYFMSNFVGHLSRSMFPELWKEHKFVCSFKPDTLLPLVDPYDIGAFVTAAFSHPTKFTGKIIPLSKENIRVDQVVKDLEHASGERIEGVYRTEAETAELAKTNPMVSGAKELAELYKLADSEAAQGWGIVLHSLPQFLEREKSQFDGSFA</sequence>
<protein>
    <recommendedName>
        <fullName evidence="4">NmrA-like domain-containing protein</fullName>
    </recommendedName>
</protein>
<dbReference type="InterPro" id="IPR051164">
    <property type="entry name" value="NmrA-like_oxidored"/>
</dbReference>
<dbReference type="PANTHER" id="PTHR42748:SF30">
    <property type="entry name" value="NMRA-LIKE DOMAIN-CONTAINING PROTEIN"/>
    <property type="match status" value="1"/>
</dbReference>
<dbReference type="Pfam" id="PF05368">
    <property type="entry name" value="NmrA"/>
    <property type="match status" value="1"/>
</dbReference>
<evidence type="ECO:0000313" key="6">
    <source>
        <dbReference type="Proteomes" id="UP000053259"/>
    </source>
</evidence>
<dbReference type="OrthoDB" id="419598at2759"/>
<dbReference type="InterPro" id="IPR008030">
    <property type="entry name" value="NmrA-like"/>
</dbReference>
<dbReference type="Proteomes" id="UP000053259">
    <property type="component" value="Unassembled WGS sequence"/>
</dbReference>
<dbReference type="STRING" id="253628.A0A0D2AD17"/>
<dbReference type="Gene3D" id="3.90.25.10">
    <property type="entry name" value="UDP-galactose 4-epimerase, domain 1"/>
    <property type="match status" value="1"/>
</dbReference>
<keyword evidence="6" id="KW-1185">Reference proteome</keyword>
<dbReference type="GO" id="GO:0016491">
    <property type="term" value="F:oxidoreductase activity"/>
    <property type="evidence" value="ECO:0007669"/>
    <property type="project" value="UniProtKB-KW"/>
</dbReference>
<dbReference type="RefSeq" id="XP_016214692.1">
    <property type="nucleotide sequence ID" value="XM_016357288.1"/>
</dbReference>
<dbReference type="PANTHER" id="PTHR42748">
    <property type="entry name" value="NITROGEN METABOLITE REPRESSION PROTEIN NMRA FAMILY MEMBER"/>
    <property type="match status" value="1"/>
</dbReference>
<dbReference type="InterPro" id="IPR036291">
    <property type="entry name" value="NAD(P)-bd_dom_sf"/>
</dbReference>
<keyword evidence="2" id="KW-0521">NADP</keyword>
<reference evidence="5 6" key="1">
    <citation type="submission" date="2015-01" db="EMBL/GenBank/DDBJ databases">
        <title>The Genome Sequence of Ochroconis gallopava CBS43764.</title>
        <authorList>
            <consortium name="The Broad Institute Genomics Platform"/>
            <person name="Cuomo C."/>
            <person name="de Hoog S."/>
            <person name="Gorbushina A."/>
            <person name="Stielow B."/>
            <person name="Teixiera M."/>
            <person name="Abouelleil A."/>
            <person name="Chapman S.B."/>
            <person name="Priest M."/>
            <person name="Young S.K."/>
            <person name="Wortman J."/>
            <person name="Nusbaum C."/>
            <person name="Birren B."/>
        </authorList>
    </citation>
    <scope>NUCLEOTIDE SEQUENCE [LARGE SCALE GENOMIC DNA]</scope>
    <source>
        <strain evidence="5 6">CBS 43764</strain>
    </source>
</reference>
<evidence type="ECO:0000256" key="1">
    <source>
        <dbReference type="ARBA" id="ARBA00006328"/>
    </source>
</evidence>
<keyword evidence="3" id="KW-0560">Oxidoreductase</keyword>
<comment type="similarity">
    <text evidence="1">Belongs to the NmrA-type oxidoreductase family.</text>
</comment>
<dbReference type="InParanoid" id="A0A0D2AD17"/>
<dbReference type="SUPFAM" id="SSF51735">
    <property type="entry name" value="NAD(P)-binding Rossmann-fold domains"/>
    <property type="match status" value="1"/>
</dbReference>
<dbReference type="GeneID" id="27311980"/>
<evidence type="ECO:0000256" key="2">
    <source>
        <dbReference type="ARBA" id="ARBA00022857"/>
    </source>
</evidence>